<feature type="domain" description="C2H2-type" evidence="9">
    <location>
        <begin position="454"/>
        <end position="481"/>
    </location>
</feature>
<dbReference type="InterPro" id="IPR011333">
    <property type="entry name" value="SKP1/BTB/POZ_sf"/>
</dbReference>
<dbReference type="GO" id="GO:0008270">
    <property type="term" value="F:zinc ion binding"/>
    <property type="evidence" value="ECO:0007669"/>
    <property type="project" value="UniProtKB-KW"/>
</dbReference>
<feature type="domain" description="C2H2-type" evidence="9">
    <location>
        <begin position="507"/>
        <end position="535"/>
    </location>
</feature>
<dbReference type="Gene3D" id="3.30.160.60">
    <property type="entry name" value="Classic Zinc Finger"/>
    <property type="match status" value="3"/>
</dbReference>
<evidence type="ECO:0000256" key="4">
    <source>
        <dbReference type="ARBA" id="ARBA00022771"/>
    </source>
</evidence>
<evidence type="ECO:0000259" key="9">
    <source>
        <dbReference type="PROSITE" id="PS50157"/>
    </source>
</evidence>
<protein>
    <submittedName>
        <fullName evidence="10">KLHL20</fullName>
    </submittedName>
</protein>
<evidence type="ECO:0000259" key="8">
    <source>
        <dbReference type="PROSITE" id="PS50097"/>
    </source>
</evidence>
<dbReference type="SMART" id="SM00225">
    <property type="entry name" value="BTB"/>
    <property type="match status" value="1"/>
</dbReference>
<evidence type="ECO:0000256" key="6">
    <source>
        <dbReference type="ARBA" id="ARBA00023242"/>
    </source>
</evidence>
<keyword evidence="11" id="KW-1185">Reference proteome</keyword>
<name>A0A6J8D7M8_MYTCO</name>
<dbReference type="InterPro" id="IPR011705">
    <property type="entry name" value="BACK"/>
</dbReference>
<dbReference type="PROSITE" id="PS50157">
    <property type="entry name" value="ZINC_FINGER_C2H2_2"/>
    <property type="match status" value="6"/>
</dbReference>
<dbReference type="Gene3D" id="3.30.710.10">
    <property type="entry name" value="Potassium Channel Kv1.1, Chain A"/>
    <property type="match status" value="1"/>
</dbReference>
<dbReference type="SUPFAM" id="SSF54695">
    <property type="entry name" value="POZ domain"/>
    <property type="match status" value="1"/>
</dbReference>
<evidence type="ECO:0000256" key="5">
    <source>
        <dbReference type="ARBA" id="ARBA00022833"/>
    </source>
</evidence>
<dbReference type="PROSITE" id="PS00028">
    <property type="entry name" value="ZINC_FINGER_C2H2_1"/>
    <property type="match status" value="4"/>
</dbReference>
<keyword evidence="3" id="KW-0677">Repeat</keyword>
<dbReference type="Pfam" id="PF13894">
    <property type="entry name" value="zf-C2H2_4"/>
    <property type="match status" value="1"/>
</dbReference>
<dbReference type="GO" id="GO:0005634">
    <property type="term" value="C:nucleus"/>
    <property type="evidence" value="ECO:0007669"/>
    <property type="project" value="UniProtKB-SubCell"/>
</dbReference>
<keyword evidence="4 7" id="KW-0863">Zinc-finger</keyword>
<proteinExistence type="predicted"/>
<dbReference type="Proteomes" id="UP000507470">
    <property type="component" value="Unassembled WGS sequence"/>
</dbReference>
<evidence type="ECO:0000313" key="10">
    <source>
        <dbReference type="EMBL" id="CAC5404718.1"/>
    </source>
</evidence>
<feature type="domain" description="BTB" evidence="8">
    <location>
        <begin position="30"/>
        <end position="98"/>
    </location>
</feature>
<dbReference type="Pfam" id="PF00096">
    <property type="entry name" value="zf-C2H2"/>
    <property type="match status" value="3"/>
</dbReference>
<evidence type="ECO:0000256" key="7">
    <source>
        <dbReference type="PROSITE-ProRule" id="PRU00042"/>
    </source>
</evidence>
<dbReference type="GO" id="GO:0000981">
    <property type="term" value="F:DNA-binding transcription factor activity, RNA polymerase II-specific"/>
    <property type="evidence" value="ECO:0007669"/>
    <property type="project" value="TreeGrafter"/>
</dbReference>
<dbReference type="PANTHER" id="PTHR24394:SF29">
    <property type="entry name" value="MYONEURIN"/>
    <property type="match status" value="1"/>
</dbReference>
<dbReference type="Gene3D" id="1.25.40.420">
    <property type="match status" value="1"/>
</dbReference>
<keyword evidence="6" id="KW-0539">Nucleus</keyword>
<evidence type="ECO:0000256" key="1">
    <source>
        <dbReference type="ARBA" id="ARBA00004123"/>
    </source>
</evidence>
<dbReference type="PROSITE" id="PS50097">
    <property type="entry name" value="BTB"/>
    <property type="match status" value="1"/>
</dbReference>
<dbReference type="SMART" id="SM00355">
    <property type="entry name" value="ZnF_C2H2"/>
    <property type="match status" value="7"/>
</dbReference>
<feature type="domain" description="C2H2-type" evidence="9">
    <location>
        <begin position="480"/>
        <end position="502"/>
    </location>
</feature>
<dbReference type="OrthoDB" id="3176202at2759"/>
<evidence type="ECO:0000256" key="3">
    <source>
        <dbReference type="ARBA" id="ARBA00022737"/>
    </source>
</evidence>
<dbReference type="InterPro" id="IPR036236">
    <property type="entry name" value="Znf_C2H2_sf"/>
</dbReference>
<dbReference type="EMBL" id="CACVKT020007026">
    <property type="protein sequence ID" value="CAC5404718.1"/>
    <property type="molecule type" value="Genomic_DNA"/>
</dbReference>
<feature type="domain" description="C2H2-type" evidence="9">
    <location>
        <begin position="400"/>
        <end position="424"/>
    </location>
</feature>
<evidence type="ECO:0000256" key="2">
    <source>
        <dbReference type="ARBA" id="ARBA00022723"/>
    </source>
</evidence>
<dbReference type="FunFam" id="3.30.160.60:FF:000100">
    <property type="entry name" value="Zinc finger 45-like"/>
    <property type="match status" value="1"/>
</dbReference>
<keyword evidence="5" id="KW-0862">Zinc</keyword>
<dbReference type="InterPro" id="IPR013087">
    <property type="entry name" value="Znf_C2H2_type"/>
</dbReference>
<reference evidence="10 11" key="1">
    <citation type="submission" date="2020-06" db="EMBL/GenBank/DDBJ databases">
        <authorList>
            <person name="Li R."/>
            <person name="Bekaert M."/>
        </authorList>
    </citation>
    <scope>NUCLEOTIDE SEQUENCE [LARGE SCALE GENOMIC DNA]</scope>
    <source>
        <strain evidence="11">wild</strain>
    </source>
</reference>
<dbReference type="PANTHER" id="PTHR24394">
    <property type="entry name" value="ZINC FINGER PROTEIN"/>
    <property type="match status" value="1"/>
</dbReference>
<dbReference type="SUPFAM" id="SSF57667">
    <property type="entry name" value="beta-beta-alpha zinc fingers"/>
    <property type="match status" value="4"/>
</dbReference>
<sequence length="636" mass="73240">MENSLHYTSVNHAHLLIGAINQLRKRQELCDIILNCGNTLIPAHKLILSVSTPYFKSLVENKYKTDTNLRELRIDGLDGHAVQNIIEFFYTSAVSVDDVTVWTLLPAACLLQVEEIQNLCCDFLSSQLQLENCLHVHRVAAKCLCSGLLKESTEYIKTNFDQILEEEIFLDLPVREMIGHLKRLNDMELEDEKILQAVKCWVIYSVDDRQLLGYKLLQEFPSLKEELEKFLPAEYQVPQEEGITKSMQEKDSEFTERIKKSIEIGENLELDHIKVEPVLDNEDQDFTLDNQSKINHEKVVSLYEGDNSLNSTSNSIKDESMDFDESVQIYAEKFMSLKEKGSFQLFAAGSPDQSVVLGRKAKDDGNRLKFECSWQGCPKKFFSKTGLKFHLNKHNNVFPYNCVQCGKGFNRSCEFEDHMNQHAGNFWKCSICGAVLRSQHGRRVHESQHKNQQFPCDICGKIFPCKDYLNSHLRAHKSSFECDICNKVFKRKHHYKEHIKVHERNGFHCEYCDFKTNYAQSLKRHLRNSHDPEKLEIQTCKSCGKTFNRHDHLMKHIEKCNPHGEGIWQKQTASPGEQQQMYISDGILSDSISLQPEFPKFSYSVSDIEQGILNSSEGQTYEEIGKNSTNVVGKVE</sequence>
<dbReference type="Pfam" id="PF00651">
    <property type="entry name" value="BTB"/>
    <property type="match status" value="1"/>
</dbReference>
<evidence type="ECO:0000313" key="11">
    <source>
        <dbReference type="Proteomes" id="UP000507470"/>
    </source>
</evidence>
<gene>
    <name evidence="10" type="ORF">MCOR_38475</name>
</gene>
<dbReference type="InterPro" id="IPR000210">
    <property type="entry name" value="BTB/POZ_dom"/>
</dbReference>
<organism evidence="10 11">
    <name type="scientific">Mytilus coruscus</name>
    <name type="common">Sea mussel</name>
    <dbReference type="NCBI Taxonomy" id="42192"/>
    <lineage>
        <taxon>Eukaryota</taxon>
        <taxon>Metazoa</taxon>
        <taxon>Spiralia</taxon>
        <taxon>Lophotrochozoa</taxon>
        <taxon>Mollusca</taxon>
        <taxon>Bivalvia</taxon>
        <taxon>Autobranchia</taxon>
        <taxon>Pteriomorphia</taxon>
        <taxon>Mytilida</taxon>
        <taxon>Mytiloidea</taxon>
        <taxon>Mytilidae</taxon>
        <taxon>Mytilinae</taxon>
        <taxon>Mytilus</taxon>
    </lineage>
</organism>
<accession>A0A6J8D7M8</accession>
<keyword evidence="2" id="KW-0479">Metal-binding</keyword>
<comment type="subcellular location">
    <subcellularLocation>
        <location evidence="1">Nucleus</location>
    </subcellularLocation>
</comment>
<dbReference type="Pfam" id="PF07707">
    <property type="entry name" value="BACK"/>
    <property type="match status" value="1"/>
</dbReference>
<dbReference type="AlphaFoldDB" id="A0A6J8D7M8"/>
<feature type="domain" description="C2H2-type" evidence="9">
    <location>
        <begin position="538"/>
        <end position="563"/>
    </location>
</feature>
<feature type="domain" description="C2H2-type" evidence="9">
    <location>
        <begin position="370"/>
        <end position="399"/>
    </location>
</feature>